<sequence>MEKRCIGKRGLHEKSDFNRAVEDLNGMITSGVISEFGEKLDTDLMRDLIVGAPKLRKKLVIIFDKQSKGMLPAMKRQNEETREEVLSMLDKVVNDVRFCLNPFDYIPVESYFIENGKIQAKDVEKIFEERDNIYLTNEEQKEVYEKCLEVRKVAEELLSMVRKYKVPGGLGSRTFPLDEGLNVRPLAVLECHSKGLFMQG</sequence>
<proteinExistence type="predicted"/>
<dbReference type="AlphaFoldDB" id="A0A6N3H0L4"/>
<protein>
    <submittedName>
        <fullName evidence="1">Uncharacterized protein</fullName>
    </submittedName>
</protein>
<dbReference type="RefSeq" id="WP_302581925.1">
    <property type="nucleotide sequence ID" value="NZ_CACRUT010000032.1"/>
</dbReference>
<reference evidence="1" key="1">
    <citation type="submission" date="2019-11" db="EMBL/GenBank/DDBJ databases">
        <authorList>
            <person name="Feng L."/>
        </authorList>
    </citation>
    <scope>NUCLEOTIDE SEQUENCE</scope>
    <source>
        <strain evidence="1">PclaraLFYP37</strain>
    </source>
</reference>
<accession>A0A6N3H0L4</accession>
<name>A0A6N3H0L4_9BACT</name>
<gene>
    <name evidence="1" type="ORF">PCLFYP37_00726</name>
</gene>
<evidence type="ECO:0000313" key="1">
    <source>
        <dbReference type="EMBL" id="VYU69843.1"/>
    </source>
</evidence>
<organism evidence="1">
    <name type="scientific">Paraprevotella clara</name>
    <dbReference type="NCBI Taxonomy" id="454154"/>
    <lineage>
        <taxon>Bacteria</taxon>
        <taxon>Pseudomonadati</taxon>
        <taxon>Bacteroidota</taxon>
        <taxon>Bacteroidia</taxon>
        <taxon>Bacteroidales</taxon>
        <taxon>Prevotellaceae</taxon>
        <taxon>Paraprevotella</taxon>
    </lineage>
</organism>
<dbReference type="EMBL" id="CACRUT010000032">
    <property type="protein sequence ID" value="VYU69843.1"/>
    <property type="molecule type" value="Genomic_DNA"/>
</dbReference>